<dbReference type="SMART" id="SM00487">
    <property type="entry name" value="DEXDc"/>
    <property type="match status" value="1"/>
</dbReference>
<protein>
    <recommendedName>
        <fullName evidence="15">Probable ATP-dependent RNA helicase DDX46</fullName>
        <ecNumber evidence="2">3.6.4.13</ecNumber>
    </recommendedName>
    <alternativeName>
        <fullName evidence="16">DEAD box protein 46</fullName>
    </alternativeName>
</protein>
<evidence type="ECO:0000256" key="2">
    <source>
        <dbReference type="ARBA" id="ARBA00012552"/>
    </source>
</evidence>
<dbReference type="PROSITE" id="PS51194">
    <property type="entry name" value="HELICASE_CTER"/>
    <property type="match status" value="1"/>
</dbReference>
<dbReference type="Pfam" id="PF23469">
    <property type="entry name" value="KH_12"/>
    <property type="match status" value="1"/>
</dbReference>
<keyword evidence="23" id="KW-1185">Reference proteome</keyword>
<evidence type="ECO:0000256" key="10">
    <source>
        <dbReference type="ARBA" id="ARBA00023187"/>
    </source>
</evidence>
<evidence type="ECO:0000256" key="16">
    <source>
        <dbReference type="ARBA" id="ARBA00050042"/>
    </source>
</evidence>
<reference evidence="22 23" key="1">
    <citation type="submission" date="2015-04" db="EMBL/GenBank/DDBJ databases">
        <authorList>
            <person name="Syromyatnikov M.Y."/>
            <person name="Popov V.N."/>
        </authorList>
    </citation>
    <scope>NUCLEOTIDE SEQUENCE [LARGE SCALE GENOMIC DNA]</scope>
</reference>
<feature type="region of interest" description="Disordered" evidence="18">
    <location>
        <begin position="666"/>
        <end position="774"/>
    </location>
</feature>
<dbReference type="InterPro" id="IPR014014">
    <property type="entry name" value="RNA_helicase_DEAD_Q_motif"/>
</dbReference>
<evidence type="ECO:0000256" key="17">
    <source>
        <dbReference type="PROSITE-ProRule" id="PRU00552"/>
    </source>
</evidence>
<comment type="function">
    <text evidence="14">Component of the 17S U2 SnRNP complex of the spliceosome, a large ribonucleoprotein complex that removes introns from transcribed pre-mRNAs. The 17S U2 SnRNP complex (1) directly participates in early spliceosome assembly and (2) mediates recognition of the intron branch site during pre-mRNA splicing by promoting the selection of the pre-mRNA branch-site adenosine, the nucleophile for the first step of splicing. Within the 17S U2 SnRNP complex, DDX46 plays essential roles during assembly of pre-spliceosome and proofreading of the branch site.</text>
</comment>
<dbReference type="GO" id="GO:0010468">
    <property type="term" value="P:regulation of gene expression"/>
    <property type="evidence" value="ECO:0007669"/>
    <property type="project" value="UniProtKB-ARBA"/>
</dbReference>
<dbReference type="InterPro" id="IPR027417">
    <property type="entry name" value="P-loop_NTPase"/>
</dbReference>
<evidence type="ECO:0000256" key="15">
    <source>
        <dbReference type="ARBA" id="ARBA00050029"/>
    </source>
</evidence>
<comment type="similarity">
    <text evidence="12">Belongs to the DEAD box helicase family. DDX46/PRP5 subfamily.</text>
</comment>
<dbReference type="STRING" id="568069.A0A1J1I987"/>
<evidence type="ECO:0000256" key="5">
    <source>
        <dbReference type="ARBA" id="ARBA00022741"/>
    </source>
</evidence>
<evidence type="ECO:0000256" key="6">
    <source>
        <dbReference type="ARBA" id="ARBA00022801"/>
    </source>
</evidence>
<dbReference type="EMBL" id="CVRI01000040">
    <property type="protein sequence ID" value="CRK94993.1"/>
    <property type="molecule type" value="Genomic_DNA"/>
</dbReference>
<keyword evidence="4" id="KW-0747">Spliceosome</keyword>
<evidence type="ECO:0000256" key="12">
    <source>
        <dbReference type="ARBA" id="ARBA00038511"/>
    </source>
</evidence>
<dbReference type="PROSITE" id="PS51195">
    <property type="entry name" value="Q_MOTIF"/>
    <property type="match status" value="1"/>
</dbReference>
<dbReference type="Proteomes" id="UP000183832">
    <property type="component" value="Unassembled WGS sequence"/>
</dbReference>
<dbReference type="FunFam" id="3.40.50.300:FF:000079">
    <property type="entry name" value="probable ATP-dependent RNA helicase DDX17"/>
    <property type="match status" value="1"/>
</dbReference>
<feature type="short sequence motif" description="Q motif" evidence="17">
    <location>
        <begin position="1069"/>
        <end position="1097"/>
    </location>
</feature>
<dbReference type="GO" id="GO:0005524">
    <property type="term" value="F:ATP binding"/>
    <property type="evidence" value="ECO:0007669"/>
    <property type="project" value="UniProtKB-KW"/>
</dbReference>
<evidence type="ECO:0000256" key="13">
    <source>
        <dbReference type="ARBA" id="ARBA00047984"/>
    </source>
</evidence>
<evidence type="ECO:0000256" key="14">
    <source>
        <dbReference type="ARBA" id="ARBA00049949"/>
    </source>
</evidence>
<name>A0A1J1I987_9DIPT</name>
<evidence type="ECO:0000256" key="9">
    <source>
        <dbReference type="ARBA" id="ARBA00023054"/>
    </source>
</evidence>
<evidence type="ECO:0000259" key="21">
    <source>
        <dbReference type="PROSITE" id="PS51195"/>
    </source>
</evidence>
<feature type="compositionally biased region" description="Acidic residues" evidence="18">
    <location>
        <begin position="841"/>
        <end position="850"/>
    </location>
</feature>
<evidence type="ECO:0000256" key="3">
    <source>
        <dbReference type="ARBA" id="ARBA00022664"/>
    </source>
</evidence>
<feature type="region of interest" description="Disordered" evidence="18">
    <location>
        <begin position="819"/>
        <end position="932"/>
    </location>
</feature>
<dbReference type="PROSITE" id="PS51192">
    <property type="entry name" value="HELICASE_ATP_BIND_1"/>
    <property type="match status" value="1"/>
</dbReference>
<dbReference type="FunFam" id="3.40.50.300:FF:000584">
    <property type="entry name" value="probable ATP-dependent RNA helicase DDX46"/>
    <property type="match status" value="1"/>
</dbReference>
<dbReference type="PANTHER" id="PTHR47958">
    <property type="entry name" value="ATP-DEPENDENT RNA HELICASE DBP3"/>
    <property type="match status" value="1"/>
</dbReference>
<keyword evidence="10" id="KW-0508">mRNA splicing</keyword>
<dbReference type="InterPro" id="IPR001650">
    <property type="entry name" value="Helicase_C-like"/>
</dbReference>
<evidence type="ECO:0000313" key="23">
    <source>
        <dbReference type="Proteomes" id="UP000183832"/>
    </source>
</evidence>
<dbReference type="SUPFAM" id="SSF52540">
    <property type="entry name" value="P-loop containing nucleoside triphosphate hydrolases"/>
    <property type="match status" value="2"/>
</dbReference>
<feature type="compositionally biased region" description="Basic and acidic residues" evidence="18">
    <location>
        <begin position="667"/>
        <end position="701"/>
    </location>
</feature>
<dbReference type="GO" id="GO:0003676">
    <property type="term" value="F:nucleic acid binding"/>
    <property type="evidence" value="ECO:0007669"/>
    <property type="project" value="InterPro"/>
</dbReference>
<dbReference type="Pfam" id="PF00270">
    <property type="entry name" value="DEAD"/>
    <property type="match status" value="1"/>
</dbReference>
<sequence length="1731" mass="197541">MKKGILQRISKNWEETKMAPPLEVKREPMADYLPPLLPIDFSSIQESPIIPKSSKFIRNHRNSMISVRKDYSYKYNESTLLAAVKHDTSKSSIISPATTAGIKKFNKKEPNLRIFKSKANDSNNKSEKRLISILERHNYDKSKLLGSKRIKLEDDLPSLQPESSTSAILDTNLYSQQPQISKQEECSEENNDKQMKTQKETTDCDNVEVIVAQKVESHLVKQEPSLHSLKSPTEINNKINIIFRLNDNTKSLRKNIILHRRAPKKMLQKITIKETNNNTKIQAVDATFVPEKLLCSVETQTDNVKQIDVNLTTTNPLNVEQTEHLFFDDDILISLQHNTIAFFEYNRLGSLLKKGETEFKLIDRIPRRLHDTLIDSENKFQRLCYNDKNSLPIYVEMRAKKKELDNPEMCPIAFLYCNVYYIDEQSSRAKFSSVHLDTVKSVVNDIIYTTVPDSSYFIMGWNQRSLDMKSLVTGIVKYKLTPNLDLAKLASIRQFPLLNYKTKQMSCGRDSQLVTFGESQVSVFNYENGDLLMSLDLMKSYGINLTTFKFKENYLFMVYLADDETNSSATSRKRVIVIGVNKFDGNTFKVIQSSAINVHKHEKIVSKTITSTNHLIVTFSNGTVYMMHLNNFNDVHIHRSPLNESIFASNDQLLIFTTYNYPYSKNMESRSSRRRSRSESPEYYRKKSKKSDRERNKSKERDKKKKSRNKSRSRSKERRDDKDSRRKNGNGKDKKKSRERSRSRDKNNREKSRDRERDIKVERQQPKEIIKEPKEVIEIKDESFDPAKFDKEEEQRRLELEMIKRKERIERWRAERKQKLTEIQKKPSVATTPSAKKWSLEDDEEDDVEPVTDPKVIEIEDSPTHTKPVDSILDDSKEKDVEIIEVNQEFSTTTQEKLEPETPMEIIEDDKTLPAEEKGEEEEEDEDIDPLDAFMKGIDNEVRKINKMSKPITSSKSSGVVIVTGNVKNKPISQETKKGELIEQNQDGLEYSSEEEQEDIKDTAANLANKQKKELAKVDHSSMNYGTFKKNFYVEVPEITRMTNEEVDAYRVELEGIQVKGKGCPRPIRTWAQCGVSKKEMDSLKKLSFEKPTPIQCQAIPAIMSGRDLIGIAKTGSGKTIAFILPMFRHILDQPPLDDGEGPIGIIMTPTRELCMQIGKDIRKFSKSLGLRAVCVYGGTGISEQIAELKRGAEIIVCTPGRMIDMLAANSGRVTNLRRVTYVVLDEADRMFDMGFEPQVLRIIDNVRPDRQTVMFSATFPRQMEALARRFLKKPIEIQVGGRSVVCKEVEQHVAVLEDEAKFFKLLELLGHYQEHGSIIVFVDKQENADTLLKELMKASYPCMSLHGGIDQYDRDSTILDFKSGRCKLLIATSVAARGLDVKQLILVVNYDCPNHYEDYVHRCGRTGRAGKQGFAWTFLTPDQGRYSGEITRAMELSGAQVPQDLTNLFETYKAGQEAIGKKVHTGGGFSGKGFKFNEEEAALVNEKKKIQKAALGLADSDDEDDLENDIDQTIENMFATKRTVKEVEVPVIPTIVPINVQPTIASTDKLELAKRLASRINIAKNLGIEAKGATQQAAEAILKGANTHQLITARTVAEQLAAKLNNKLNYQPKDEDEILGEQTEGLFKKYEEELEINDFPQQARWKVTSKEALAQISEYSEAGLTVRGTFVPPGKPVPEGERKLYLAIESCSELAVSKAKREITRLIKEELLKIKNVSHHLINKARYKVL</sequence>
<evidence type="ECO:0000256" key="18">
    <source>
        <dbReference type="SAM" id="MobiDB-lite"/>
    </source>
</evidence>
<dbReference type="CDD" id="cd22473">
    <property type="entry name" value="KH-I_DDX46"/>
    <property type="match status" value="1"/>
</dbReference>
<keyword evidence="5" id="KW-0547">Nucleotide-binding</keyword>
<evidence type="ECO:0000259" key="19">
    <source>
        <dbReference type="PROSITE" id="PS51192"/>
    </source>
</evidence>
<keyword evidence="7" id="KW-0347">Helicase</keyword>
<feature type="compositionally biased region" description="Basic and acidic residues" evidence="18">
    <location>
        <begin position="855"/>
        <end position="882"/>
    </location>
</feature>
<feature type="compositionally biased region" description="Basic residues" evidence="18">
    <location>
        <begin position="702"/>
        <end position="716"/>
    </location>
</feature>
<dbReference type="GO" id="GO:0000398">
    <property type="term" value="P:mRNA splicing, via spliceosome"/>
    <property type="evidence" value="ECO:0007669"/>
    <property type="project" value="UniProtKB-ARBA"/>
</dbReference>
<evidence type="ECO:0000256" key="1">
    <source>
        <dbReference type="ARBA" id="ARBA00004324"/>
    </source>
</evidence>
<dbReference type="SMART" id="SM00490">
    <property type="entry name" value="HELICc"/>
    <property type="match status" value="1"/>
</dbReference>
<evidence type="ECO:0000259" key="20">
    <source>
        <dbReference type="PROSITE" id="PS51194"/>
    </source>
</evidence>
<dbReference type="InterPro" id="IPR014001">
    <property type="entry name" value="Helicase_ATP-bd"/>
</dbReference>
<evidence type="ECO:0000256" key="11">
    <source>
        <dbReference type="ARBA" id="ARBA00023242"/>
    </source>
</evidence>
<gene>
    <name evidence="22" type="ORF">CLUMA_CG008479</name>
</gene>
<evidence type="ECO:0000313" key="22">
    <source>
        <dbReference type="EMBL" id="CRK94993.1"/>
    </source>
</evidence>
<feature type="domain" description="DEAD-box RNA helicase Q" evidence="21">
    <location>
        <begin position="1069"/>
        <end position="1097"/>
    </location>
</feature>
<keyword evidence="11" id="KW-0539">Nucleus</keyword>
<dbReference type="GO" id="GO:0003724">
    <property type="term" value="F:RNA helicase activity"/>
    <property type="evidence" value="ECO:0007669"/>
    <property type="project" value="UniProtKB-EC"/>
</dbReference>
<dbReference type="GO" id="GO:0005681">
    <property type="term" value="C:spliceosomal complex"/>
    <property type="evidence" value="ECO:0007669"/>
    <property type="project" value="UniProtKB-KW"/>
</dbReference>
<dbReference type="InterPro" id="IPR000629">
    <property type="entry name" value="RNA-helicase_DEAD-box_CS"/>
</dbReference>
<dbReference type="InterPro" id="IPR056149">
    <property type="entry name" value="PRP5/DDX46/KHDC4_KH"/>
</dbReference>
<dbReference type="PROSITE" id="PS00039">
    <property type="entry name" value="DEAD_ATP_HELICASE"/>
    <property type="match status" value="1"/>
</dbReference>
<keyword evidence="6" id="KW-0378">Hydrolase</keyword>
<proteinExistence type="inferred from homology"/>
<evidence type="ECO:0000256" key="8">
    <source>
        <dbReference type="ARBA" id="ARBA00022840"/>
    </source>
</evidence>
<keyword evidence="8" id="KW-0067">ATP-binding</keyword>
<comment type="subcellular location">
    <subcellularLocation>
        <location evidence="1">Nucleus speckle</location>
    </subcellularLocation>
</comment>
<feature type="compositionally biased region" description="Basic and acidic residues" evidence="18">
    <location>
        <begin position="717"/>
        <end position="732"/>
    </location>
</feature>
<keyword evidence="9" id="KW-0175">Coiled coil</keyword>
<feature type="region of interest" description="Disordered" evidence="18">
    <location>
        <begin position="178"/>
        <end position="200"/>
    </location>
</feature>
<feature type="compositionally biased region" description="Basic and acidic residues" evidence="18">
    <location>
        <begin position="740"/>
        <end position="774"/>
    </location>
</feature>
<dbReference type="Pfam" id="PF00271">
    <property type="entry name" value="Helicase_C"/>
    <property type="match status" value="1"/>
</dbReference>
<dbReference type="Gene3D" id="3.40.50.300">
    <property type="entry name" value="P-loop containing nucleotide triphosphate hydrolases"/>
    <property type="match status" value="2"/>
</dbReference>
<keyword evidence="3" id="KW-0507">mRNA processing</keyword>
<feature type="domain" description="Helicase C-terminal" evidence="20">
    <location>
        <begin position="1289"/>
        <end position="1450"/>
    </location>
</feature>
<evidence type="ECO:0000256" key="7">
    <source>
        <dbReference type="ARBA" id="ARBA00022806"/>
    </source>
</evidence>
<dbReference type="OrthoDB" id="196131at2759"/>
<dbReference type="GO" id="GO:0016607">
    <property type="term" value="C:nuclear speck"/>
    <property type="evidence" value="ECO:0007669"/>
    <property type="project" value="UniProtKB-SubCell"/>
</dbReference>
<dbReference type="InterPro" id="IPR011545">
    <property type="entry name" value="DEAD/DEAH_box_helicase_dom"/>
</dbReference>
<dbReference type="CDD" id="cd18787">
    <property type="entry name" value="SF2_C_DEAD"/>
    <property type="match status" value="1"/>
</dbReference>
<organism evidence="22 23">
    <name type="scientific">Clunio marinus</name>
    <dbReference type="NCBI Taxonomy" id="568069"/>
    <lineage>
        <taxon>Eukaryota</taxon>
        <taxon>Metazoa</taxon>
        <taxon>Ecdysozoa</taxon>
        <taxon>Arthropoda</taxon>
        <taxon>Hexapoda</taxon>
        <taxon>Insecta</taxon>
        <taxon>Pterygota</taxon>
        <taxon>Neoptera</taxon>
        <taxon>Endopterygota</taxon>
        <taxon>Diptera</taxon>
        <taxon>Nematocera</taxon>
        <taxon>Chironomoidea</taxon>
        <taxon>Chironomidae</taxon>
        <taxon>Clunio</taxon>
    </lineage>
</organism>
<feature type="compositionally biased region" description="Basic and acidic residues" evidence="18">
    <location>
        <begin position="182"/>
        <end position="200"/>
    </location>
</feature>
<accession>A0A1J1I987</accession>
<comment type="catalytic activity">
    <reaction evidence="13">
        <text>ATP + H2O = ADP + phosphate + H(+)</text>
        <dbReference type="Rhea" id="RHEA:13065"/>
        <dbReference type="ChEBI" id="CHEBI:15377"/>
        <dbReference type="ChEBI" id="CHEBI:15378"/>
        <dbReference type="ChEBI" id="CHEBI:30616"/>
        <dbReference type="ChEBI" id="CHEBI:43474"/>
        <dbReference type="ChEBI" id="CHEBI:456216"/>
        <dbReference type="EC" id="3.6.4.13"/>
    </reaction>
</comment>
<feature type="compositionally biased region" description="Acidic residues" evidence="18">
    <location>
        <begin position="918"/>
        <end position="930"/>
    </location>
</feature>
<dbReference type="CDD" id="cd17953">
    <property type="entry name" value="DEADc_DDX46"/>
    <property type="match status" value="1"/>
</dbReference>
<evidence type="ECO:0000256" key="4">
    <source>
        <dbReference type="ARBA" id="ARBA00022728"/>
    </source>
</evidence>
<dbReference type="GO" id="GO:0016787">
    <property type="term" value="F:hydrolase activity"/>
    <property type="evidence" value="ECO:0007669"/>
    <property type="project" value="UniProtKB-KW"/>
</dbReference>
<feature type="domain" description="Helicase ATP-binding" evidence="19">
    <location>
        <begin position="1100"/>
        <end position="1278"/>
    </location>
</feature>
<dbReference type="EC" id="3.6.4.13" evidence="2"/>